<feature type="domain" description="Phosphatidic acid phosphatase type 2/haloperoxidase" evidence="2">
    <location>
        <begin position="64"/>
        <end position="174"/>
    </location>
</feature>
<protein>
    <recommendedName>
        <fullName evidence="2">Phosphatidic acid phosphatase type 2/haloperoxidase domain-containing protein</fullName>
    </recommendedName>
</protein>
<evidence type="ECO:0000313" key="3">
    <source>
        <dbReference type="EMBL" id="OGG08711.1"/>
    </source>
</evidence>
<feature type="transmembrane region" description="Helical" evidence="1">
    <location>
        <begin position="61"/>
        <end position="81"/>
    </location>
</feature>
<dbReference type="Gene3D" id="1.20.144.10">
    <property type="entry name" value="Phosphatidic acid phosphatase type 2/haloperoxidase"/>
    <property type="match status" value="1"/>
</dbReference>
<organism evidence="3 4">
    <name type="scientific">Candidatus Gottesmanbacteria bacterium RBG_16_43_7</name>
    <dbReference type="NCBI Taxonomy" id="1798373"/>
    <lineage>
        <taxon>Bacteria</taxon>
        <taxon>Candidatus Gottesmaniibacteriota</taxon>
    </lineage>
</organism>
<dbReference type="Pfam" id="PF01569">
    <property type="entry name" value="PAP2"/>
    <property type="match status" value="1"/>
</dbReference>
<proteinExistence type="predicted"/>
<dbReference type="InterPro" id="IPR036938">
    <property type="entry name" value="PAP2/HPO_sf"/>
</dbReference>
<dbReference type="AlphaFoldDB" id="A0A1F5Z8G4"/>
<dbReference type="PANTHER" id="PTHR14969:SF13">
    <property type="entry name" value="AT30094P"/>
    <property type="match status" value="1"/>
</dbReference>
<comment type="caution">
    <text evidence="3">The sequence shown here is derived from an EMBL/GenBank/DDBJ whole genome shotgun (WGS) entry which is preliminary data.</text>
</comment>
<evidence type="ECO:0000256" key="1">
    <source>
        <dbReference type="SAM" id="Phobius"/>
    </source>
</evidence>
<keyword evidence="1" id="KW-0812">Transmembrane</keyword>
<sequence length="196" mass="22025">MSILPTLGIIDSVIFHAVNRLPHTPITDILALTLSGSGTYGLLFVGAAAILFLLEEERDHLFMFPLTASIMVTYVVIELLAKPFFSRLRPVYTQLATIQVQYPWGNESYSFPSGHAAFAFALLAILVPRFRKYTWFFMVMAVLISFTRIYLGRHFPSDVVVGAIMGYCIGAGIRKLWETSPWAKSPLKYKSGKLKR</sequence>
<reference evidence="3 4" key="1">
    <citation type="journal article" date="2016" name="Nat. Commun.">
        <title>Thousands of microbial genomes shed light on interconnected biogeochemical processes in an aquifer system.</title>
        <authorList>
            <person name="Anantharaman K."/>
            <person name="Brown C.T."/>
            <person name="Hug L.A."/>
            <person name="Sharon I."/>
            <person name="Castelle C.J."/>
            <person name="Probst A.J."/>
            <person name="Thomas B.C."/>
            <person name="Singh A."/>
            <person name="Wilkins M.J."/>
            <person name="Karaoz U."/>
            <person name="Brodie E.L."/>
            <person name="Williams K.H."/>
            <person name="Hubbard S.S."/>
            <person name="Banfield J.F."/>
        </authorList>
    </citation>
    <scope>NUCLEOTIDE SEQUENCE [LARGE SCALE GENOMIC DNA]</scope>
</reference>
<dbReference type="STRING" id="1798373.A2154_01235"/>
<keyword evidence="1" id="KW-1133">Transmembrane helix</keyword>
<accession>A0A1F5Z8G4</accession>
<dbReference type="EMBL" id="MFJC01000050">
    <property type="protein sequence ID" value="OGG08711.1"/>
    <property type="molecule type" value="Genomic_DNA"/>
</dbReference>
<keyword evidence="1" id="KW-0472">Membrane</keyword>
<dbReference type="InterPro" id="IPR000326">
    <property type="entry name" value="PAP2/HPO"/>
</dbReference>
<name>A0A1F5Z8G4_9BACT</name>
<evidence type="ECO:0000259" key="2">
    <source>
        <dbReference type="SMART" id="SM00014"/>
    </source>
</evidence>
<feature type="transmembrane region" description="Helical" evidence="1">
    <location>
        <begin position="29"/>
        <end position="54"/>
    </location>
</feature>
<gene>
    <name evidence="3" type="ORF">A2154_01235</name>
</gene>
<feature type="transmembrane region" description="Helical" evidence="1">
    <location>
        <begin position="134"/>
        <end position="153"/>
    </location>
</feature>
<dbReference type="SUPFAM" id="SSF48317">
    <property type="entry name" value="Acid phosphatase/Vanadium-dependent haloperoxidase"/>
    <property type="match status" value="1"/>
</dbReference>
<dbReference type="PANTHER" id="PTHR14969">
    <property type="entry name" value="SPHINGOSINE-1-PHOSPHATE PHOSPHOHYDROLASE"/>
    <property type="match status" value="1"/>
</dbReference>
<feature type="transmembrane region" description="Helical" evidence="1">
    <location>
        <begin position="109"/>
        <end position="127"/>
    </location>
</feature>
<dbReference type="SMART" id="SM00014">
    <property type="entry name" value="acidPPc"/>
    <property type="match status" value="1"/>
</dbReference>
<evidence type="ECO:0000313" key="4">
    <source>
        <dbReference type="Proteomes" id="UP000176854"/>
    </source>
</evidence>
<dbReference type="Proteomes" id="UP000176854">
    <property type="component" value="Unassembled WGS sequence"/>
</dbReference>